<keyword evidence="3" id="KW-1185">Reference proteome</keyword>
<organism evidence="2 3">
    <name type="scientific">Cricetibacter osteomyelitidis</name>
    <dbReference type="NCBI Taxonomy" id="1521931"/>
    <lineage>
        <taxon>Bacteria</taxon>
        <taxon>Pseudomonadati</taxon>
        <taxon>Pseudomonadota</taxon>
        <taxon>Gammaproteobacteria</taxon>
        <taxon>Pasteurellales</taxon>
        <taxon>Pasteurellaceae</taxon>
        <taxon>Cricetibacter</taxon>
    </lineage>
</organism>
<dbReference type="AlphaFoldDB" id="A0A4R2SX98"/>
<dbReference type="Proteomes" id="UP000295763">
    <property type="component" value="Unassembled WGS sequence"/>
</dbReference>
<dbReference type="InterPro" id="IPR012332">
    <property type="entry name" value="Autotransporter_pectin_lyase_C"/>
</dbReference>
<feature type="domain" description="Autotransporter" evidence="1">
    <location>
        <begin position="577"/>
        <end position="863"/>
    </location>
</feature>
<comment type="caution">
    <text evidence="2">The sequence shown here is derived from an EMBL/GenBank/DDBJ whole genome shotgun (WGS) entry which is preliminary data.</text>
</comment>
<dbReference type="InterPro" id="IPR043990">
    <property type="entry name" value="AC_1"/>
</dbReference>
<proteinExistence type="predicted"/>
<dbReference type="InterPro" id="IPR011050">
    <property type="entry name" value="Pectin_lyase_fold/virulence"/>
</dbReference>
<name>A0A4R2SX98_9PAST</name>
<dbReference type="Pfam" id="PF03797">
    <property type="entry name" value="Autotransporter"/>
    <property type="match status" value="1"/>
</dbReference>
<dbReference type="PANTHER" id="PTHR35037:SF3">
    <property type="entry name" value="C-TERMINAL REGION OF AIDA-LIKE PROTEIN"/>
    <property type="match status" value="1"/>
</dbReference>
<dbReference type="InterPro" id="IPR051551">
    <property type="entry name" value="Autotransporter_adhesion"/>
</dbReference>
<gene>
    <name evidence="2" type="ORF">EDC44_12221</name>
</gene>
<sequence length="863" mass="95473">MKISSCTQKISCTIFPQGNHSFFRRTAIAVLLVSTYPAHANVNERIQKAIDYMIKKEHEIVYDRNEIATKSFHVNDKEKAKVTFNTDVNGNGYVVYSNYSPNTTSIINNAYLTNRSEVISSRHHPNTEFAYLENNGKIEGTGGWYTENAISFQAPQVYIRNNGTITNTNNQAKAPTLRMYGKQRAVLDNHKQIISNTDAPLQIWGSGLYILNRENAQISGDNSYIYGGNIYLQNMGKISATSQNATALDIRLANKGHATIYNSGEITGNISISSASQTSDSVAFHLENGVVNGDISIGKTASEINSSELFINGKSKITGVVFTSNDVESNDTLTLLETGNLTRNPFLDFEHLNVEGDWLAQNYLLFPKSTLIKNKLTVQDGELNSAQVTINPQAGLVVNSDYVINGNLTNQGDISSADGYQTLTINGDYVGHTGSKIKMHTRWDQDNSYSDKIVIQGEATGETTVVPVDSDGTTTVIKGNVQQATTRLNTIPVISVTKSGSTVFNGAAITEGGYLANLAKRSTGNGDEYYWTMDPKSQHAPAPNVEPRTPGYIVIPHINIEQGYAIVGTLHQRQGDKSARETKTWGRTLGGHLDIKGRNRFNADTSSFGFQLGQTVQLNNNESATSVLGTYMAHHKTASKFTALQDNKQRLEKTGTGKSQAWSLGLTYTRYSQQGNYLDLVGQVSLLRNEYRVTDRSLQGNSESKQKGFSTLFSAEFGQAYQFDSTTQYGWSIEPQAQLIYQILKLDDFHDGIRKIDQDMHHGLRARLGLRLGYNAPGVDHNSFNTIYMISNIWQDFNRTYKTNVGPDKINENFSSTWAELGVGAQFALSKQSSIYADVRYNHHLDGNQRKGINANIGIKYSW</sequence>
<dbReference type="InterPro" id="IPR006315">
    <property type="entry name" value="OM_autotransptr_brl_dom"/>
</dbReference>
<dbReference type="SUPFAM" id="SSF51126">
    <property type="entry name" value="Pectin lyase-like"/>
    <property type="match status" value="1"/>
</dbReference>
<dbReference type="PANTHER" id="PTHR35037">
    <property type="entry name" value="C-TERMINAL REGION OF AIDA-LIKE PROTEIN"/>
    <property type="match status" value="1"/>
</dbReference>
<dbReference type="OrthoDB" id="6053567at2"/>
<accession>A0A4R2SX98</accession>
<dbReference type="SMART" id="SM00869">
    <property type="entry name" value="Autotransporter"/>
    <property type="match status" value="1"/>
</dbReference>
<evidence type="ECO:0000313" key="2">
    <source>
        <dbReference type="EMBL" id="TCP93266.1"/>
    </source>
</evidence>
<dbReference type="InterPro" id="IPR005546">
    <property type="entry name" value="Autotransporte_beta"/>
</dbReference>
<evidence type="ECO:0000313" key="3">
    <source>
        <dbReference type="Proteomes" id="UP000295763"/>
    </source>
</evidence>
<protein>
    <submittedName>
        <fullName evidence="2">Outer membrane autotransporter protein</fullName>
    </submittedName>
</protein>
<dbReference type="NCBIfam" id="TIGR01414">
    <property type="entry name" value="autotrans_barl"/>
    <property type="match status" value="1"/>
</dbReference>
<dbReference type="SUPFAM" id="SSF103515">
    <property type="entry name" value="Autotransporter"/>
    <property type="match status" value="1"/>
</dbReference>
<evidence type="ECO:0000259" key="1">
    <source>
        <dbReference type="PROSITE" id="PS51208"/>
    </source>
</evidence>
<dbReference type="Pfam" id="PF18883">
    <property type="entry name" value="AC_1"/>
    <property type="match status" value="1"/>
</dbReference>
<dbReference type="PROSITE" id="PS51208">
    <property type="entry name" value="AUTOTRANSPORTER"/>
    <property type="match status" value="1"/>
</dbReference>
<dbReference type="InterPro" id="IPR036709">
    <property type="entry name" value="Autotransporte_beta_dom_sf"/>
</dbReference>
<dbReference type="GO" id="GO:0019867">
    <property type="term" value="C:outer membrane"/>
    <property type="evidence" value="ECO:0007669"/>
    <property type="project" value="InterPro"/>
</dbReference>
<dbReference type="CDD" id="cd00253">
    <property type="entry name" value="PL_Passenger_AT"/>
    <property type="match status" value="1"/>
</dbReference>
<reference evidence="2 3" key="1">
    <citation type="submission" date="2019-03" db="EMBL/GenBank/DDBJ databases">
        <title>Genomic Encyclopedia of Type Strains, Phase IV (KMG-IV): sequencing the most valuable type-strain genomes for metagenomic binning, comparative biology and taxonomic classification.</title>
        <authorList>
            <person name="Goeker M."/>
        </authorList>
    </citation>
    <scope>NUCLEOTIDE SEQUENCE [LARGE SCALE GENOMIC DNA]</scope>
    <source>
        <strain evidence="2 3">DSM 28404</strain>
    </source>
</reference>
<dbReference type="Gene3D" id="2.160.20.20">
    <property type="match status" value="1"/>
</dbReference>
<dbReference type="Gene3D" id="2.40.128.130">
    <property type="entry name" value="Autotransporter beta-domain"/>
    <property type="match status" value="1"/>
</dbReference>
<dbReference type="EMBL" id="SLYB01000022">
    <property type="protein sequence ID" value="TCP93266.1"/>
    <property type="molecule type" value="Genomic_DNA"/>
</dbReference>